<dbReference type="AlphaFoldDB" id="A0A6L2PM89"/>
<evidence type="ECO:0000313" key="13">
    <source>
        <dbReference type="Proteomes" id="UP000502823"/>
    </source>
</evidence>
<protein>
    <recommendedName>
        <fullName evidence="5">Rab3 GTPase-activating protein catalytic subunit</fullName>
    </recommendedName>
</protein>
<dbReference type="GO" id="GO:0005794">
    <property type="term" value="C:Golgi apparatus"/>
    <property type="evidence" value="ECO:0007669"/>
    <property type="project" value="UniProtKB-SubCell"/>
</dbReference>
<dbReference type="OrthoDB" id="17346at2759"/>
<dbReference type="Proteomes" id="UP000502823">
    <property type="component" value="Unassembled WGS sequence"/>
</dbReference>
<evidence type="ECO:0000256" key="2">
    <source>
        <dbReference type="ARBA" id="ARBA00004240"/>
    </source>
</evidence>
<evidence type="ECO:0000256" key="3">
    <source>
        <dbReference type="ARBA" id="ARBA00004496"/>
    </source>
</evidence>
<comment type="subcellular location">
    <subcellularLocation>
        <location evidence="3">Cytoplasm</location>
    </subcellularLocation>
    <subcellularLocation>
        <location evidence="2">Endoplasmic reticulum</location>
    </subcellularLocation>
    <subcellularLocation>
        <location evidence="1">Golgi apparatus</location>
        <location evidence="1">cis-Golgi network</location>
    </subcellularLocation>
</comment>
<reference evidence="13" key="1">
    <citation type="submission" date="2020-01" db="EMBL/GenBank/DDBJ databases">
        <title>Draft genome sequence of the Termite Coptotermes fromosanus.</title>
        <authorList>
            <person name="Itakura S."/>
            <person name="Yosikawa Y."/>
            <person name="Umezawa K."/>
        </authorList>
    </citation>
    <scope>NUCLEOTIDE SEQUENCE [LARGE SCALE GENOMIC DNA]</scope>
</reference>
<evidence type="ECO:0000259" key="10">
    <source>
        <dbReference type="Pfam" id="PF13890"/>
    </source>
</evidence>
<evidence type="ECO:0000256" key="5">
    <source>
        <dbReference type="ARBA" id="ARBA00015817"/>
    </source>
</evidence>
<evidence type="ECO:0000313" key="12">
    <source>
        <dbReference type="EMBL" id="GFG33679.1"/>
    </source>
</evidence>
<evidence type="ECO:0000259" key="11">
    <source>
        <dbReference type="Pfam" id="PF19533"/>
    </source>
</evidence>
<organism evidence="12 13">
    <name type="scientific">Coptotermes formosanus</name>
    <name type="common">Formosan subterranean termite</name>
    <dbReference type="NCBI Taxonomy" id="36987"/>
    <lineage>
        <taxon>Eukaryota</taxon>
        <taxon>Metazoa</taxon>
        <taxon>Ecdysozoa</taxon>
        <taxon>Arthropoda</taxon>
        <taxon>Hexapoda</taxon>
        <taxon>Insecta</taxon>
        <taxon>Pterygota</taxon>
        <taxon>Neoptera</taxon>
        <taxon>Polyneoptera</taxon>
        <taxon>Dictyoptera</taxon>
        <taxon>Blattodea</taxon>
        <taxon>Blattoidea</taxon>
        <taxon>Termitoidae</taxon>
        <taxon>Rhinotermitidae</taxon>
        <taxon>Coptotermes</taxon>
    </lineage>
</organism>
<keyword evidence="13" id="KW-1185">Reference proteome</keyword>
<comment type="similarity">
    <text evidence="4">Belongs to the Rab3-GAP catalytic subunit family.</text>
</comment>
<dbReference type="InParanoid" id="A0A6L2PM89"/>
<gene>
    <name evidence="12" type="ORF">Cfor_11729</name>
</gene>
<evidence type="ECO:0000256" key="7">
    <source>
        <dbReference type="ARBA" id="ARBA00022490"/>
    </source>
</evidence>
<keyword evidence="8" id="KW-0256">Endoplasmic reticulum</keyword>
<keyword evidence="6" id="KW-0343">GTPase activation</keyword>
<keyword evidence="9" id="KW-0333">Golgi apparatus</keyword>
<accession>A0A6L2PM89</accession>
<dbReference type="InterPro" id="IPR045700">
    <property type="entry name" value="Rab3GAP1"/>
</dbReference>
<evidence type="ECO:0000256" key="6">
    <source>
        <dbReference type="ARBA" id="ARBA00022468"/>
    </source>
</evidence>
<dbReference type="Pfam" id="PF19533">
    <property type="entry name" value="Rab3-GAP_cat_C"/>
    <property type="match status" value="1"/>
</dbReference>
<evidence type="ECO:0000256" key="4">
    <source>
        <dbReference type="ARBA" id="ARBA00008856"/>
    </source>
</evidence>
<evidence type="ECO:0000256" key="8">
    <source>
        <dbReference type="ARBA" id="ARBA00022824"/>
    </source>
</evidence>
<dbReference type="InterPro" id="IPR026147">
    <property type="entry name" value="Rab3GAP1_conserved"/>
</dbReference>
<keyword evidence="7" id="KW-0963">Cytoplasm</keyword>
<proteinExistence type="inferred from homology"/>
<dbReference type="InterPro" id="IPR045698">
    <property type="entry name" value="Rab3GAP1_C"/>
</dbReference>
<dbReference type="EMBL" id="BLKM01000446">
    <property type="protein sequence ID" value="GFG33679.1"/>
    <property type="molecule type" value="Genomic_DNA"/>
</dbReference>
<dbReference type="GO" id="GO:0005783">
    <property type="term" value="C:endoplasmic reticulum"/>
    <property type="evidence" value="ECO:0007669"/>
    <property type="project" value="UniProtKB-SubCell"/>
</dbReference>
<comment type="caution">
    <text evidence="12">The sequence shown here is derived from an EMBL/GenBank/DDBJ whole genome shotgun (WGS) entry which is preliminary data.</text>
</comment>
<dbReference type="PANTHER" id="PTHR21422:SF9">
    <property type="entry name" value="RAB3 GTPASE-ACTIVATING PROTEIN CATALYTIC SUBUNIT"/>
    <property type="match status" value="1"/>
</dbReference>
<name>A0A6L2PM89_COPFO</name>
<sequence>VAPGFPDQRTCLLHQKLQMLNCCVERKLQREKVARAGSVEVEDYESDSEDEEFFDCSAEEPYMNIKEERGGTEYRHKHSLWNQPVGRFSKNGNLRLVNTGEPLYIPITQEPSPKTEDQVEEDAEVLLHLGTDEHGTEMRRRLMSASLLSDMESFKAANPGAILEDFIRWYSPRDWIEGDELNECGQKKGTLSARMQIKGNMWVDVWEAAKPVPARRQKRLFDDTREAEKVLHFLESQKPSAFAELLLPALTHAAICRLLQEQKEDLPMLPASFRRIIKIAGRITRNPSAARLRQYDELAVEIFNAEAIIAQANSLELKFCLPSETAQTHELRTFLTKLMHLSEVDVPGGPRGAIGSRIRTMFAEAQKAAQVLSDMDPLNLAEEVPWSTSSSNFPQPSIREFVMRVLAARPAPSSRPTPQRLTAMLKKKEFRLAGCFSHDTTFQ</sequence>
<evidence type="ECO:0000256" key="9">
    <source>
        <dbReference type="ARBA" id="ARBA00023034"/>
    </source>
</evidence>
<feature type="non-terminal residue" evidence="12">
    <location>
        <position position="1"/>
    </location>
</feature>
<dbReference type="PANTHER" id="PTHR21422">
    <property type="entry name" value="RAB3 GTPASE-ACTIVATING PROTEIN CATALYTIC SUBUNIT"/>
    <property type="match status" value="1"/>
</dbReference>
<dbReference type="Pfam" id="PF13890">
    <property type="entry name" value="Rab3-GTPase_cat"/>
    <property type="match status" value="1"/>
</dbReference>
<feature type="domain" description="Rab3GAP catalytic subunit C-terminal" evidence="11">
    <location>
        <begin position="246"/>
        <end position="442"/>
    </location>
</feature>
<feature type="domain" description="Rab3GAP catalytic subunit conserved" evidence="10">
    <location>
        <begin position="82"/>
        <end position="235"/>
    </location>
</feature>
<evidence type="ECO:0000256" key="1">
    <source>
        <dbReference type="ARBA" id="ARBA00004222"/>
    </source>
</evidence>
<dbReference type="GO" id="GO:0005096">
    <property type="term" value="F:GTPase activator activity"/>
    <property type="evidence" value="ECO:0007669"/>
    <property type="project" value="UniProtKB-KW"/>
</dbReference>